<reference evidence="2 3" key="1">
    <citation type="submission" date="2020-05" db="EMBL/GenBank/DDBJ databases">
        <title>Electrophorus electricus (electric eel) genome, fEleEle1, primary haplotype.</title>
        <authorList>
            <person name="Myers G."/>
            <person name="Meyer A."/>
            <person name="Fedrigo O."/>
            <person name="Formenti G."/>
            <person name="Rhie A."/>
            <person name="Tracey A."/>
            <person name="Sims Y."/>
            <person name="Jarvis E.D."/>
        </authorList>
    </citation>
    <scope>NUCLEOTIDE SEQUENCE [LARGE SCALE GENOMIC DNA]</scope>
</reference>
<proteinExistence type="predicted"/>
<reference evidence="2" key="3">
    <citation type="submission" date="2025-09" db="UniProtKB">
        <authorList>
            <consortium name="Ensembl"/>
        </authorList>
    </citation>
    <scope>IDENTIFICATION</scope>
</reference>
<evidence type="ECO:0008006" key="4">
    <source>
        <dbReference type="Google" id="ProtNLM"/>
    </source>
</evidence>
<dbReference type="Ensembl" id="ENSEEET00000064450.1">
    <property type="protein sequence ID" value="ENSEEEP00000064040.1"/>
    <property type="gene ID" value="ENSEEEG00000028892.1"/>
</dbReference>
<dbReference type="AlphaFoldDB" id="A0AAY5F508"/>
<sequence length="176" mass="19855">MKLPHQKWPWCLGVWLWSDPSTAHHAGIVKFSEQSRPVHRYWAKHGLRATVKDTGVAERQAAAERLGLPVVTIPRSGSPAADSTATAPVEGHRLRRRPVSAPLSVVNSSQKNKQTKKTPKQTNKRKQYAAEISAQINKSFPRLLSRLMTDMHKYTFIVCEHLNVQIDLFLAYGAKR</sequence>
<evidence type="ECO:0000313" key="2">
    <source>
        <dbReference type="Ensembl" id="ENSEEEP00000064040.1"/>
    </source>
</evidence>
<protein>
    <recommendedName>
        <fullName evidence="4">Histone H2A/H2B/H3 domain-containing protein</fullName>
    </recommendedName>
</protein>
<reference evidence="2" key="2">
    <citation type="submission" date="2025-08" db="UniProtKB">
        <authorList>
            <consortium name="Ensembl"/>
        </authorList>
    </citation>
    <scope>IDENTIFICATION</scope>
</reference>
<dbReference type="Proteomes" id="UP000314983">
    <property type="component" value="Chromosome 20"/>
</dbReference>
<feature type="compositionally biased region" description="Basic residues" evidence="1">
    <location>
        <begin position="113"/>
        <end position="127"/>
    </location>
</feature>
<keyword evidence="3" id="KW-1185">Reference proteome</keyword>
<evidence type="ECO:0000256" key="1">
    <source>
        <dbReference type="SAM" id="MobiDB-lite"/>
    </source>
</evidence>
<name>A0AAY5F508_ELEEL</name>
<feature type="region of interest" description="Disordered" evidence="1">
    <location>
        <begin position="74"/>
        <end position="127"/>
    </location>
</feature>
<accession>A0AAY5F508</accession>
<organism evidence="2 3">
    <name type="scientific">Electrophorus electricus</name>
    <name type="common">Electric eel</name>
    <name type="synonym">Gymnotus electricus</name>
    <dbReference type="NCBI Taxonomy" id="8005"/>
    <lineage>
        <taxon>Eukaryota</taxon>
        <taxon>Metazoa</taxon>
        <taxon>Chordata</taxon>
        <taxon>Craniata</taxon>
        <taxon>Vertebrata</taxon>
        <taxon>Euteleostomi</taxon>
        <taxon>Actinopterygii</taxon>
        <taxon>Neopterygii</taxon>
        <taxon>Teleostei</taxon>
        <taxon>Ostariophysi</taxon>
        <taxon>Gymnotiformes</taxon>
        <taxon>Gymnotoidei</taxon>
        <taxon>Gymnotidae</taxon>
        <taxon>Electrophorus</taxon>
    </lineage>
</organism>
<evidence type="ECO:0000313" key="3">
    <source>
        <dbReference type="Proteomes" id="UP000314983"/>
    </source>
</evidence>